<protein>
    <submittedName>
        <fullName evidence="7">O-antigen ligase family protein</fullName>
    </submittedName>
</protein>
<dbReference type="Proteomes" id="UP000502928">
    <property type="component" value="Chromosome"/>
</dbReference>
<evidence type="ECO:0000259" key="6">
    <source>
        <dbReference type="Pfam" id="PF04932"/>
    </source>
</evidence>
<dbReference type="RefSeq" id="WP_166249775.1">
    <property type="nucleotide sequence ID" value="NZ_CP049616.1"/>
</dbReference>
<sequence>MTNGKIIANYSSVLSLFILLVFIASTGVNVLFGSAGTFKDQLIFTIVHLQLVLAFMLGNYFATKLSKDFVYKSLIIVLLLLSIRLFLDDFDKVFNLSTVRGLRVESQFAGGANNFALLLGIGFIIAFFYLNKGSKRLITCLYLLLVIVLTMSRGALFGVVFTLFLVAVYDQKGKTLVSLLRISFGLSILGVFLFFMSDGVQVIVEKFSDRFLSFFTGEVTFEQASSGRPIIFKDIYENHLLKANTFEVLFGHGMGSIDFEVNGYPYESSHNIFIDILFRNGAFALIGFIVLICYLTLSFLNNRKNEDLVFFGIFVFLHFEIMVNPFVYAAQTGWIYGLFLALFIRRNRLRKT</sequence>
<keyword evidence="8" id="KW-1185">Reference proteome</keyword>
<reference evidence="7 8" key="1">
    <citation type="submission" date="2020-02" db="EMBL/GenBank/DDBJ databases">
        <title>Complete genome of Muricauda sp. 501str8.</title>
        <authorList>
            <person name="Dong B."/>
            <person name="Zhu S."/>
            <person name="Yang J."/>
            <person name="Chen J."/>
        </authorList>
    </citation>
    <scope>NUCLEOTIDE SEQUENCE [LARGE SCALE GENOMIC DNA]</scope>
    <source>
        <strain evidence="7 8">501str8</strain>
    </source>
</reference>
<evidence type="ECO:0000256" key="5">
    <source>
        <dbReference type="SAM" id="Phobius"/>
    </source>
</evidence>
<evidence type="ECO:0000313" key="7">
    <source>
        <dbReference type="EMBL" id="QII46400.1"/>
    </source>
</evidence>
<dbReference type="GO" id="GO:0016874">
    <property type="term" value="F:ligase activity"/>
    <property type="evidence" value="ECO:0007669"/>
    <property type="project" value="UniProtKB-KW"/>
</dbReference>
<dbReference type="KEGG" id="mut:GVT53_17495"/>
<keyword evidence="4 5" id="KW-0472">Membrane</keyword>
<dbReference type="PANTHER" id="PTHR37422">
    <property type="entry name" value="TEICHURONIC ACID BIOSYNTHESIS PROTEIN TUAE"/>
    <property type="match status" value="1"/>
</dbReference>
<evidence type="ECO:0000313" key="8">
    <source>
        <dbReference type="Proteomes" id="UP000502928"/>
    </source>
</evidence>
<evidence type="ECO:0000256" key="2">
    <source>
        <dbReference type="ARBA" id="ARBA00022692"/>
    </source>
</evidence>
<feature type="transmembrane region" description="Helical" evidence="5">
    <location>
        <begin position="142"/>
        <end position="169"/>
    </location>
</feature>
<dbReference type="InterPro" id="IPR051533">
    <property type="entry name" value="WaaL-like"/>
</dbReference>
<evidence type="ECO:0000256" key="3">
    <source>
        <dbReference type="ARBA" id="ARBA00022989"/>
    </source>
</evidence>
<dbReference type="EMBL" id="CP049616">
    <property type="protein sequence ID" value="QII46400.1"/>
    <property type="molecule type" value="Genomic_DNA"/>
</dbReference>
<feature type="transmembrane region" description="Helical" evidence="5">
    <location>
        <begin position="107"/>
        <end position="130"/>
    </location>
</feature>
<dbReference type="AlphaFoldDB" id="A0A6G7J6T3"/>
<evidence type="ECO:0000256" key="1">
    <source>
        <dbReference type="ARBA" id="ARBA00004141"/>
    </source>
</evidence>
<feature type="transmembrane region" description="Helical" evidence="5">
    <location>
        <begin position="282"/>
        <end position="301"/>
    </location>
</feature>
<feature type="domain" description="O-antigen ligase-related" evidence="6">
    <location>
        <begin position="139"/>
        <end position="289"/>
    </location>
</feature>
<gene>
    <name evidence="7" type="ORF">GVT53_17495</name>
</gene>
<keyword evidence="3 5" id="KW-1133">Transmembrane helix</keyword>
<name>A0A6G7J6T3_9FLAO</name>
<feature type="transmembrane region" description="Helical" evidence="5">
    <location>
        <begin position="321"/>
        <end position="344"/>
    </location>
</feature>
<dbReference type="PANTHER" id="PTHR37422:SF13">
    <property type="entry name" value="LIPOPOLYSACCHARIDE BIOSYNTHESIS PROTEIN PA4999-RELATED"/>
    <property type="match status" value="1"/>
</dbReference>
<comment type="subcellular location">
    <subcellularLocation>
        <location evidence="1">Membrane</location>
        <topology evidence="1">Multi-pass membrane protein</topology>
    </subcellularLocation>
</comment>
<keyword evidence="2 5" id="KW-0812">Transmembrane</keyword>
<feature type="transmembrane region" description="Helical" evidence="5">
    <location>
        <begin position="42"/>
        <end position="62"/>
    </location>
</feature>
<dbReference type="GO" id="GO:0016020">
    <property type="term" value="C:membrane"/>
    <property type="evidence" value="ECO:0007669"/>
    <property type="project" value="UniProtKB-SubCell"/>
</dbReference>
<proteinExistence type="predicted"/>
<dbReference type="InterPro" id="IPR007016">
    <property type="entry name" value="O-antigen_ligase-rel_domated"/>
</dbReference>
<feature type="transmembrane region" description="Helical" evidence="5">
    <location>
        <begin position="12"/>
        <end position="36"/>
    </location>
</feature>
<keyword evidence="7" id="KW-0436">Ligase</keyword>
<feature type="transmembrane region" description="Helical" evidence="5">
    <location>
        <begin position="69"/>
        <end position="87"/>
    </location>
</feature>
<feature type="transmembrane region" description="Helical" evidence="5">
    <location>
        <begin position="175"/>
        <end position="196"/>
    </location>
</feature>
<dbReference type="Pfam" id="PF04932">
    <property type="entry name" value="Wzy_C"/>
    <property type="match status" value="1"/>
</dbReference>
<evidence type="ECO:0000256" key="4">
    <source>
        <dbReference type="ARBA" id="ARBA00023136"/>
    </source>
</evidence>
<accession>A0A6G7J6T3</accession>
<organism evidence="7 8">
    <name type="scientific">Flagellimonas oceani</name>
    <dbReference type="NCBI Taxonomy" id="2698672"/>
    <lineage>
        <taxon>Bacteria</taxon>
        <taxon>Pseudomonadati</taxon>
        <taxon>Bacteroidota</taxon>
        <taxon>Flavobacteriia</taxon>
        <taxon>Flavobacteriales</taxon>
        <taxon>Flavobacteriaceae</taxon>
        <taxon>Flagellimonas</taxon>
    </lineage>
</organism>